<feature type="domain" description="RING-type" evidence="6">
    <location>
        <begin position="326"/>
        <end position="367"/>
    </location>
</feature>
<dbReference type="CDD" id="cd16454">
    <property type="entry name" value="RING-H2_PA-TM-RING"/>
    <property type="match status" value="1"/>
</dbReference>
<evidence type="ECO:0000256" key="2">
    <source>
        <dbReference type="ARBA" id="ARBA00022771"/>
    </source>
</evidence>
<dbReference type="GO" id="GO:0003677">
    <property type="term" value="F:DNA binding"/>
    <property type="evidence" value="ECO:0007669"/>
    <property type="project" value="InterPro"/>
</dbReference>
<dbReference type="SMART" id="SM00184">
    <property type="entry name" value="RING"/>
    <property type="match status" value="1"/>
</dbReference>
<dbReference type="Gene3D" id="3.30.40.10">
    <property type="entry name" value="Zinc/RING finger domain, C3HC4 (zinc finger)"/>
    <property type="match status" value="1"/>
</dbReference>
<gene>
    <name evidence="8" type="ORF">FNK824_LOCUS5686</name>
    <name evidence="7" type="ORF">SEV965_LOCUS20630</name>
</gene>
<dbReference type="InterPro" id="IPR051826">
    <property type="entry name" value="E3_ubiquitin-ligase_domain"/>
</dbReference>
<reference evidence="7" key="1">
    <citation type="submission" date="2021-02" db="EMBL/GenBank/DDBJ databases">
        <authorList>
            <person name="Nowell W R."/>
        </authorList>
    </citation>
    <scope>NUCLEOTIDE SEQUENCE</scope>
</reference>
<sequence>MMTVTESTANTMSQSIDYNNYAVNRSYPTTTYNYRHDDSWEKPNYATFHHQSSLFSTGGIPSINKFYHPSFDTIPNLNNTNPNFYRRHTESTLQTSTSIYSPSTSNPPSNVPFNYSNHPSGLFFGWNNGSSLMRTQSASYQDYSGSTSYPSYNPMSTSSSQLTTNDKSTVNTRVPQMASNNPYPSFYNIIPSINFSLPPPPPSISNQTISQTSKISVPSKKSKRPRLTAHIRNEILKLKENKPTIFVWEIQQNLLQNGICTAQTLPTATVIQRVLNKSSKNSVTIKEEPKLNVNLPTILNSASSVTICLSPSPSPTLSHSETISECSICLESYRSGQEVSILACSHEYHSSCIGEWMLKNRSCPMCRKDIHNQPQFVTLLI</sequence>
<keyword evidence="1" id="KW-0563">Paired box</keyword>
<comment type="caution">
    <text evidence="7">The sequence shown here is derived from an EMBL/GenBank/DDBJ whole genome shotgun (WGS) entry which is preliminary data.</text>
</comment>
<evidence type="ECO:0000313" key="8">
    <source>
        <dbReference type="EMBL" id="CAF3645457.1"/>
    </source>
</evidence>
<dbReference type="InterPro" id="IPR036388">
    <property type="entry name" value="WH-like_DNA-bd_sf"/>
</dbReference>
<evidence type="ECO:0000256" key="5">
    <source>
        <dbReference type="SAM" id="MobiDB-lite"/>
    </source>
</evidence>
<dbReference type="Proteomes" id="UP000663874">
    <property type="component" value="Unassembled WGS sequence"/>
</dbReference>
<dbReference type="InterPro" id="IPR009057">
    <property type="entry name" value="Homeodomain-like_sf"/>
</dbReference>
<accession>A0A814VS52</accession>
<keyword evidence="2 4" id="KW-0479">Metal-binding</keyword>
<feature type="region of interest" description="Disordered" evidence="5">
    <location>
        <begin position="91"/>
        <end position="111"/>
    </location>
</feature>
<dbReference type="InterPro" id="IPR001523">
    <property type="entry name" value="Paired_dom"/>
</dbReference>
<feature type="compositionally biased region" description="Low complexity" evidence="5">
    <location>
        <begin position="95"/>
        <end position="108"/>
    </location>
</feature>
<dbReference type="Pfam" id="PF13639">
    <property type="entry name" value="zf-RING_2"/>
    <property type="match status" value="1"/>
</dbReference>
<dbReference type="GO" id="GO:0006511">
    <property type="term" value="P:ubiquitin-dependent protein catabolic process"/>
    <property type="evidence" value="ECO:0007669"/>
    <property type="project" value="TreeGrafter"/>
</dbReference>
<dbReference type="InterPro" id="IPR001841">
    <property type="entry name" value="Znf_RING"/>
</dbReference>
<dbReference type="EMBL" id="CAJOBE010000464">
    <property type="protein sequence ID" value="CAF3645457.1"/>
    <property type="molecule type" value="Genomic_DNA"/>
</dbReference>
<dbReference type="GO" id="GO:0008270">
    <property type="term" value="F:zinc ion binding"/>
    <property type="evidence" value="ECO:0007669"/>
    <property type="project" value="UniProtKB-KW"/>
</dbReference>
<dbReference type="PANTHER" id="PTHR22765:SF434">
    <property type="entry name" value="GB|AAD18119.1-RELATED"/>
    <property type="match status" value="1"/>
</dbReference>
<dbReference type="GO" id="GO:0006355">
    <property type="term" value="P:regulation of DNA-templated transcription"/>
    <property type="evidence" value="ECO:0007669"/>
    <property type="project" value="InterPro"/>
</dbReference>
<dbReference type="SUPFAM" id="SSF57850">
    <property type="entry name" value="RING/U-box"/>
    <property type="match status" value="1"/>
</dbReference>
<dbReference type="SUPFAM" id="SSF46689">
    <property type="entry name" value="Homeodomain-like"/>
    <property type="match status" value="1"/>
</dbReference>
<name>A0A814VS52_9BILA</name>
<dbReference type="Proteomes" id="UP000663889">
    <property type="component" value="Unassembled WGS sequence"/>
</dbReference>
<feature type="region of interest" description="Disordered" evidence="5">
    <location>
        <begin position="204"/>
        <end position="224"/>
    </location>
</feature>
<evidence type="ECO:0000256" key="3">
    <source>
        <dbReference type="ARBA" id="ARBA00022833"/>
    </source>
</evidence>
<organism evidence="7 9">
    <name type="scientific">Rotaria sordida</name>
    <dbReference type="NCBI Taxonomy" id="392033"/>
    <lineage>
        <taxon>Eukaryota</taxon>
        <taxon>Metazoa</taxon>
        <taxon>Spiralia</taxon>
        <taxon>Gnathifera</taxon>
        <taxon>Rotifera</taxon>
        <taxon>Eurotatoria</taxon>
        <taxon>Bdelloidea</taxon>
        <taxon>Philodinida</taxon>
        <taxon>Philodinidae</taxon>
        <taxon>Rotaria</taxon>
    </lineage>
</organism>
<dbReference type="GO" id="GO:0061630">
    <property type="term" value="F:ubiquitin protein ligase activity"/>
    <property type="evidence" value="ECO:0007669"/>
    <property type="project" value="TreeGrafter"/>
</dbReference>
<dbReference type="Pfam" id="PF00292">
    <property type="entry name" value="PAX"/>
    <property type="match status" value="1"/>
</dbReference>
<protein>
    <recommendedName>
        <fullName evidence="6">RING-type domain-containing protein</fullName>
    </recommendedName>
</protein>
<keyword evidence="2 4" id="KW-0863">Zinc-finger</keyword>
<evidence type="ECO:0000313" key="9">
    <source>
        <dbReference type="Proteomes" id="UP000663889"/>
    </source>
</evidence>
<dbReference type="Gene3D" id="1.10.10.10">
    <property type="entry name" value="Winged helix-like DNA-binding domain superfamily/Winged helix DNA-binding domain"/>
    <property type="match status" value="1"/>
</dbReference>
<dbReference type="AlphaFoldDB" id="A0A814VS52"/>
<dbReference type="PANTHER" id="PTHR22765">
    <property type="entry name" value="RING FINGER AND PROTEASE ASSOCIATED DOMAIN-CONTAINING"/>
    <property type="match status" value="1"/>
</dbReference>
<dbReference type="PROSITE" id="PS50089">
    <property type="entry name" value="ZF_RING_2"/>
    <property type="match status" value="1"/>
</dbReference>
<evidence type="ECO:0000256" key="4">
    <source>
        <dbReference type="PROSITE-ProRule" id="PRU00175"/>
    </source>
</evidence>
<keyword evidence="3" id="KW-0862">Zinc</keyword>
<dbReference type="InterPro" id="IPR013083">
    <property type="entry name" value="Znf_RING/FYVE/PHD"/>
</dbReference>
<evidence type="ECO:0000259" key="6">
    <source>
        <dbReference type="PROSITE" id="PS50089"/>
    </source>
</evidence>
<evidence type="ECO:0000256" key="1">
    <source>
        <dbReference type="ARBA" id="ARBA00022724"/>
    </source>
</evidence>
<dbReference type="EMBL" id="CAJNOU010001355">
    <property type="protein sequence ID" value="CAF1191671.1"/>
    <property type="molecule type" value="Genomic_DNA"/>
</dbReference>
<proteinExistence type="predicted"/>
<evidence type="ECO:0000313" key="7">
    <source>
        <dbReference type="EMBL" id="CAF1191671.1"/>
    </source>
</evidence>